<dbReference type="Proteomes" id="UP000179005">
    <property type="component" value="Unassembled WGS sequence"/>
</dbReference>
<feature type="transmembrane region" description="Helical" evidence="1">
    <location>
        <begin position="158"/>
        <end position="174"/>
    </location>
</feature>
<feature type="transmembrane region" description="Helical" evidence="1">
    <location>
        <begin position="12"/>
        <end position="33"/>
    </location>
</feature>
<keyword evidence="1" id="KW-0472">Membrane</keyword>
<feature type="transmembrane region" description="Helical" evidence="1">
    <location>
        <begin position="116"/>
        <end position="137"/>
    </location>
</feature>
<proteinExistence type="predicted"/>
<name>A0A1F4VFE3_UNCKA</name>
<keyword evidence="1" id="KW-0812">Transmembrane</keyword>
<dbReference type="PANTHER" id="PTHR35864">
    <property type="entry name" value="ZINC METALLOPROTEASE MJ0611-RELATED"/>
    <property type="match status" value="1"/>
</dbReference>
<dbReference type="STRING" id="1802619.A2797_01315"/>
<dbReference type="EMBL" id="MEVC01000005">
    <property type="protein sequence ID" value="OGC55992.1"/>
    <property type="molecule type" value="Genomic_DNA"/>
</dbReference>
<evidence type="ECO:0008006" key="4">
    <source>
        <dbReference type="Google" id="ProtNLM"/>
    </source>
</evidence>
<organism evidence="2 3">
    <name type="scientific">candidate division WWE3 bacterium RIFCSPHIGHO2_01_FULL_48_15</name>
    <dbReference type="NCBI Taxonomy" id="1802619"/>
    <lineage>
        <taxon>Bacteria</taxon>
        <taxon>Katanobacteria</taxon>
    </lineage>
</organism>
<feature type="transmembrane region" description="Helical" evidence="1">
    <location>
        <begin position="81"/>
        <end position="104"/>
    </location>
</feature>
<dbReference type="PANTHER" id="PTHR35864:SF1">
    <property type="entry name" value="ZINC METALLOPROTEASE YWHC-RELATED"/>
    <property type="match status" value="1"/>
</dbReference>
<sequence>MRFSNFEVRDLIKAWIAISLAVSIAILGTDSLAALGLPLLVRGFVIYAATVGFAFLAHEILGHKFVAQKRGLSAEFRADDLFLLLAVLTSFTGFVFVAPGAVVISGVTRIETYGKIAAAGPLVNIILALIFGFLARAGFELIIPISLGQGIDLISQSYRINAWLALFNLIPLGILDGSKVFNWNRGMWFLLTGTSVLLFLGII</sequence>
<keyword evidence="1" id="KW-1133">Transmembrane helix</keyword>
<feature type="transmembrane region" description="Helical" evidence="1">
    <location>
        <begin position="186"/>
        <end position="202"/>
    </location>
</feature>
<evidence type="ECO:0000313" key="3">
    <source>
        <dbReference type="Proteomes" id="UP000179005"/>
    </source>
</evidence>
<comment type="caution">
    <text evidence="2">The sequence shown here is derived from an EMBL/GenBank/DDBJ whole genome shotgun (WGS) entry which is preliminary data.</text>
</comment>
<evidence type="ECO:0000313" key="2">
    <source>
        <dbReference type="EMBL" id="OGC55992.1"/>
    </source>
</evidence>
<evidence type="ECO:0000256" key="1">
    <source>
        <dbReference type="SAM" id="Phobius"/>
    </source>
</evidence>
<reference evidence="2 3" key="1">
    <citation type="journal article" date="2016" name="Nat. Commun.">
        <title>Thousands of microbial genomes shed light on interconnected biogeochemical processes in an aquifer system.</title>
        <authorList>
            <person name="Anantharaman K."/>
            <person name="Brown C.T."/>
            <person name="Hug L.A."/>
            <person name="Sharon I."/>
            <person name="Castelle C.J."/>
            <person name="Probst A.J."/>
            <person name="Thomas B.C."/>
            <person name="Singh A."/>
            <person name="Wilkins M.J."/>
            <person name="Karaoz U."/>
            <person name="Brodie E.L."/>
            <person name="Williams K.H."/>
            <person name="Hubbard S.S."/>
            <person name="Banfield J.F."/>
        </authorList>
    </citation>
    <scope>NUCLEOTIDE SEQUENCE [LARGE SCALE GENOMIC DNA]</scope>
</reference>
<feature type="transmembrane region" description="Helical" evidence="1">
    <location>
        <begin position="39"/>
        <end position="61"/>
    </location>
</feature>
<protein>
    <recommendedName>
        <fullName evidence="4">Peptidase M50 domain-containing protein</fullName>
    </recommendedName>
</protein>
<dbReference type="AlphaFoldDB" id="A0A1F4VFE3"/>
<accession>A0A1F4VFE3</accession>
<gene>
    <name evidence="2" type="ORF">A2797_01315</name>
</gene>
<dbReference type="InterPro" id="IPR052348">
    <property type="entry name" value="Metallopeptidase_M50B"/>
</dbReference>